<name>A0A2G8KJ85_STIJA</name>
<dbReference type="EMBL" id="MRZV01000542">
    <property type="protein sequence ID" value="PIK48063.1"/>
    <property type="molecule type" value="Genomic_DNA"/>
</dbReference>
<evidence type="ECO:0000313" key="2">
    <source>
        <dbReference type="EMBL" id="PIK48063.1"/>
    </source>
</evidence>
<accession>A0A2G8KJ85</accession>
<dbReference type="Gene3D" id="3.30.830.10">
    <property type="entry name" value="Metalloenzyme, LuxS/M16 peptidase-like"/>
    <property type="match status" value="4"/>
</dbReference>
<dbReference type="FunFam" id="3.30.830.10:FF:000015">
    <property type="entry name" value="Putative zinc metalloprotease"/>
    <property type="match status" value="1"/>
</dbReference>
<dbReference type="Proteomes" id="UP000230750">
    <property type="component" value="Unassembled WGS sequence"/>
</dbReference>
<organism evidence="2 3">
    <name type="scientific">Stichopus japonicus</name>
    <name type="common">Sea cucumber</name>
    <dbReference type="NCBI Taxonomy" id="307972"/>
    <lineage>
        <taxon>Eukaryota</taxon>
        <taxon>Metazoa</taxon>
        <taxon>Echinodermata</taxon>
        <taxon>Eleutherozoa</taxon>
        <taxon>Echinozoa</taxon>
        <taxon>Holothuroidea</taxon>
        <taxon>Aspidochirotacea</taxon>
        <taxon>Aspidochirotida</taxon>
        <taxon>Stichopodidae</taxon>
        <taxon>Apostichopus</taxon>
    </lineage>
</organism>
<evidence type="ECO:0000256" key="1">
    <source>
        <dbReference type="SAM" id="Coils"/>
    </source>
</evidence>
<reference evidence="2 3" key="1">
    <citation type="journal article" date="2017" name="PLoS Biol.">
        <title>The sea cucumber genome provides insights into morphological evolution and visceral regeneration.</title>
        <authorList>
            <person name="Zhang X."/>
            <person name="Sun L."/>
            <person name="Yuan J."/>
            <person name="Sun Y."/>
            <person name="Gao Y."/>
            <person name="Zhang L."/>
            <person name="Li S."/>
            <person name="Dai H."/>
            <person name="Hamel J.F."/>
            <person name="Liu C."/>
            <person name="Yu Y."/>
            <person name="Liu S."/>
            <person name="Lin W."/>
            <person name="Guo K."/>
            <person name="Jin S."/>
            <person name="Xu P."/>
            <person name="Storey K.B."/>
            <person name="Huan P."/>
            <person name="Zhang T."/>
            <person name="Zhou Y."/>
            <person name="Zhang J."/>
            <person name="Lin C."/>
            <person name="Li X."/>
            <person name="Xing L."/>
            <person name="Huo D."/>
            <person name="Sun M."/>
            <person name="Wang L."/>
            <person name="Mercier A."/>
            <person name="Li F."/>
            <person name="Yang H."/>
            <person name="Xiang J."/>
        </authorList>
    </citation>
    <scope>NUCLEOTIDE SEQUENCE [LARGE SCALE GENOMIC DNA]</scope>
    <source>
        <strain evidence="2">Shaxun</strain>
        <tissue evidence="2">Muscle</tissue>
    </source>
</reference>
<dbReference type="STRING" id="307972.A0A2G8KJ85"/>
<protein>
    <submittedName>
        <fullName evidence="2">Uncharacterized protein</fullName>
    </submittedName>
</protein>
<dbReference type="FunFam" id="3.30.830.10:FF:000031">
    <property type="entry name" value="Putative zinc metalloprotease"/>
    <property type="match status" value="1"/>
</dbReference>
<dbReference type="InterPro" id="IPR011249">
    <property type="entry name" value="Metalloenz_LuxS/M16"/>
</dbReference>
<keyword evidence="3" id="KW-1185">Reference proteome</keyword>
<evidence type="ECO:0000313" key="3">
    <source>
        <dbReference type="Proteomes" id="UP000230750"/>
    </source>
</evidence>
<gene>
    <name evidence="2" type="ORF">BSL78_15075</name>
</gene>
<dbReference type="SUPFAM" id="SSF63411">
    <property type="entry name" value="LuxS/MPP-like metallohydrolase"/>
    <property type="match status" value="4"/>
</dbReference>
<keyword evidence="1" id="KW-0175">Coiled coil</keyword>
<sequence>MANRCLAQGTNAWTDTDHTCYTVMTAGSQGFLNLMPVYLDHVLYPTLTECCLCDRSTSLNGEGENAGVVYCEMQARENSGESRCHLAMLRQMYPGHCGYKVILLLDGVKWERETGGIMANLRMSTSNDKVRDYHKSFYRPDNLCLVITGSGVSGGGLQGPRSVRRKDCFEGLAAPSHQTLDVSCTTLEAPIDQWFLYPSDDESNGLVYAAWRGPQAKDLYGMSAVSVLLEYLTDTSVAPLQRDFVEINDPYCSNVRNSVIEATESCIYLKFYNVPKAKLHHVKERLFQTLGNLADGTESMDMSRMKSVVHRKILDALNSMEDRPHDTLAFMCIGDFLYGTSQEELRQRLNDVDDFKKLKDEVASFWTDLLKKYFVGPPSVVIVGDPSKQVAEEMASEEKERIKKQQEELGEAGLKKMAEIVDAANQENEKNSIAFGRGQRSSGSPAVKLWKPFKHVPYPMVETRTFYIIIAVSERSPGGMIGSLPIPSTASIHFHPLHRHSNLNGTVGPTEIDISKLPFTFQLDHVHSNFVQLKAVMDTSAVDEKLRMYLPLYSEIIFESPVLRSGTLIPYKEVVTQLAADTLQTNSRLGVLGRMFRCGYFSQLAFVEIKVEEEKYAAGVNWLQEILCKTQFTKERLNIVATKMVNEVAQLKRDGRTVVLAVLKDMNFGNDSNHYLTSMVRQHGFLSKLLERLEKEPDQVHMTSNIEHLSKVTEVQLPWQQQFVDQGIKTDAKCKVLQKRAFQMVRSNQESKPMGQIIGVGSVESSYFVQTVPCMNDFKDPDLPALMVYLECLCALEGPMWKQIRGLGLAYHYRMYIKPEEGLLYLQLFKCTHVVNAYRQAKTIVEGYLNKSTLFDNLQVETAISSVLYEIIEREETVSSVSDESLMNYFRNSDKDYNRNLLTMVSKVTTDDLLRVGEKYIRPLIDPSKARCAVCCQPSKVKEITEGFKGLSRDLHVLNSLEEAFGSA</sequence>
<dbReference type="PANTHER" id="PTHR43016">
    <property type="entry name" value="PRESEQUENCE PROTEASE"/>
    <property type="match status" value="1"/>
</dbReference>
<dbReference type="AlphaFoldDB" id="A0A2G8KJ85"/>
<dbReference type="OrthoDB" id="4953at2759"/>
<feature type="coiled-coil region" evidence="1">
    <location>
        <begin position="387"/>
        <end position="415"/>
    </location>
</feature>
<dbReference type="PANTHER" id="PTHR43016:SF16">
    <property type="entry name" value="METALLOPROTEASE, PUTATIVE (AFU_ORTHOLOGUE AFUA_4G07610)-RELATED"/>
    <property type="match status" value="1"/>
</dbReference>
<comment type="caution">
    <text evidence="2">The sequence shown here is derived from an EMBL/GenBank/DDBJ whole genome shotgun (WGS) entry which is preliminary data.</text>
</comment>
<proteinExistence type="predicted"/>
<dbReference type="GO" id="GO:0046872">
    <property type="term" value="F:metal ion binding"/>
    <property type="evidence" value="ECO:0007669"/>
    <property type="project" value="InterPro"/>
</dbReference>